<dbReference type="InterPro" id="IPR003010">
    <property type="entry name" value="C-N_Hydrolase"/>
</dbReference>
<sequence length="129" mass="13996">SVEPVPNTPVGTLGLQTCFDLRFSDAAYGLLSKGCTALTYPSAFAPHTGAAHWEALLRGRAIEGQCYVFASAQAGEHYPGRKSYGHAMIVDPWGTVVARCSQTGKPEVCFAEVDLEYLAKVRREMPMGW</sequence>
<organism evidence="2 3">
    <name type="scientific">Tulasnella calospora MUT 4182</name>
    <dbReference type="NCBI Taxonomy" id="1051891"/>
    <lineage>
        <taxon>Eukaryota</taxon>
        <taxon>Fungi</taxon>
        <taxon>Dikarya</taxon>
        <taxon>Basidiomycota</taxon>
        <taxon>Agaricomycotina</taxon>
        <taxon>Agaricomycetes</taxon>
        <taxon>Cantharellales</taxon>
        <taxon>Tulasnellaceae</taxon>
        <taxon>Tulasnella</taxon>
    </lineage>
</organism>
<dbReference type="Proteomes" id="UP000054248">
    <property type="component" value="Unassembled WGS sequence"/>
</dbReference>
<dbReference type="PANTHER" id="PTHR23088">
    <property type="entry name" value="NITRILASE-RELATED"/>
    <property type="match status" value="1"/>
</dbReference>
<feature type="non-terminal residue" evidence="2">
    <location>
        <position position="1"/>
    </location>
</feature>
<gene>
    <name evidence="2" type="ORF">M407DRAFT_158309</name>
</gene>
<evidence type="ECO:0000313" key="3">
    <source>
        <dbReference type="Proteomes" id="UP000054248"/>
    </source>
</evidence>
<dbReference type="EMBL" id="KN822975">
    <property type="protein sequence ID" value="KIO30115.1"/>
    <property type="molecule type" value="Genomic_DNA"/>
</dbReference>
<dbReference type="AlphaFoldDB" id="A0A0C3QFE5"/>
<evidence type="ECO:0000259" key="1">
    <source>
        <dbReference type="PROSITE" id="PS50263"/>
    </source>
</evidence>
<reference evidence="3" key="2">
    <citation type="submission" date="2015-01" db="EMBL/GenBank/DDBJ databases">
        <title>Evolutionary Origins and Diversification of the Mycorrhizal Mutualists.</title>
        <authorList>
            <consortium name="DOE Joint Genome Institute"/>
            <consortium name="Mycorrhizal Genomics Consortium"/>
            <person name="Kohler A."/>
            <person name="Kuo A."/>
            <person name="Nagy L.G."/>
            <person name="Floudas D."/>
            <person name="Copeland A."/>
            <person name="Barry K.W."/>
            <person name="Cichocki N."/>
            <person name="Veneault-Fourrey C."/>
            <person name="LaButti K."/>
            <person name="Lindquist E.A."/>
            <person name="Lipzen A."/>
            <person name="Lundell T."/>
            <person name="Morin E."/>
            <person name="Murat C."/>
            <person name="Riley R."/>
            <person name="Ohm R."/>
            <person name="Sun H."/>
            <person name="Tunlid A."/>
            <person name="Henrissat B."/>
            <person name="Grigoriev I.V."/>
            <person name="Hibbett D.S."/>
            <person name="Martin F."/>
        </authorList>
    </citation>
    <scope>NUCLEOTIDE SEQUENCE [LARGE SCALE GENOMIC DNA]</scope>
    <source>
        <strain evidence="3">MUT 4182</strain>
    </source>
</reference>
<dbReference type="STRING" id="1051891.A0A0C3QFE5"/>
<dbReference type="HOGENOM" id="CLU_030130_11_0_1"/>
<name>A0A0C3QFE5_9AGAM</name>
<proteinExistence type="predicted"/>
<dbReference type="Pfam" id="PF00795">
    <property type="entry name" value="CN_hydrolase"/>
    <property type="match status" value="1"/>
</dbReference>
<evidence type="ECO:0000313" key="2">
    <source>
        <dbReference type="EMBL" id="KIO30115.1"/>
    </source>
</evidence>
<keyword evidence="3" id="KW-1185">Reference proteome</keyword>
<accession>A0A0C3QFE5</accession>
<dbReference type="PANTHER" id="PTHR23088:SF27">
    <property type="entry name" value="DEAMINATED GLUTATHIONE AMIDASE"/>
    <property type="match status" value="1"/>
</dbReference>
<protein>
    <recommendedName>
        <fullName evidence="1">CN hydrolase domain-containing protein</fullName>
    </recommendedName>
</protein>
<feature type="domain" description="CN hydrolase" evidence="1">
    <location>
        <begin position="1"/>
        <end position="115"/>
    </location>
</feature>
<dbReference type="OrthoDB" id="10250282at2759"/>
<dbReference type="InterPro" id="IPR036526">
    <property type="entry name" value="C-N_Hydrolase_sf"/>
</dbReference>
<dbReference type="PROSITE" id="PS50263">
    <property type="entry name" value="CN_HYDROLASE"/>
    <property type="match status" value="1"/>
</dbReference>
<reference evidence="2 3" key="1">
    <citation type="submission" date="2014-04" db="EMBL/GenBank/DDBJ databases">
        <authorList>
            <consortium name="DOE Joint Genome Institute"/>
            <person name="Kuo A."/>
            <person name="Girlanda M."/>
            <person name="Perotto S."/>
            <person name="Kohler A."/>
            <person name="Nagy L.G."/>
            <person name="Floudas D."/>
            <person name="Copeland A."/>
            <person name="Barry K.W."/>
            <person name="Cichocki N."/>
            <person name="Veneault-Fourrey C."/>
            <person name="LaButti K."/>
            <person name="Lindquist E.A."/>
            <person name="Lipzen A."/>
            <person name="Lundell T."/>
            <person name="Morin E."/>
            <person name="Murat C."/>
            <person name="Sun H."/>
            <person name="Tunlid A."/>
            <person name="Henrissat B."/>
            <person name="Grigoriev I.V."/>
            <person name="Hibbett D.S."/>
            <person name="Martin F."/>
            <person name="Nordberg H.P."/>
            <person name="Cantor M.N."/>
            <person name="Hua S.X."/>
        </authorList>
    </citation>
    <scope>NUCLEOTIDE SEQUENCE [LARGE SCALE GENOMIC DNA]</scope>
    <source>
        <strain evidence="2 3">MUT 4182</strain>
    </source>
</reference>
<dbReference type="Gene3D" id="3.60.110.10">
    <property type="entry name" value="Carbon-nitrogen hydrolase"/>
    <property type="match status" value="1"/>
</dbReference>
<dbReference type="SUPFAM" id="SSF56317">
    <property type="entry name" value="Carbon-nitrogen hydrolase"/>
    <property type="match status" value="1"/>
</dbReference>